<sequence>MKWNSIRTKLIVFMLIASVVPIVATMFVTYYYTTSSLKARAAHEDANLLYQGQRNIAGLLEDLNRSSSTVYSNTELFRLLEAGYEDVQSNSRVYAAMSYISTSIPDIYQVYLYESVNHKATLVTLNTPKRNYDTALFKDALDKNDRSLFVQSTHMSHSYGFAKLQPKYPSEPVFTLHRRIERVPSSEVIGYLSIDVKYSAISDIVEQLYKKDQEQMYIIDNEGFIVYSDAEEKLGQPVQAAWYRNHILNTADNKGSFEEDNNVFVYQRLQAVGADWTLVKQVPVSYLNREANQAVGINLLLLAFSLIIIVIATILISIRITSPIKQLGKYMNEIQIGNLNVDIKPSSNDEIGAVMVRFRGMMDTINNLILQEYKLELSNKTNQLRALQAQINPHFLNNTLQIIGTLALELNVPRIYALLSALAKMMHYSMNNEDKIVTLRDELEHVKAYIELQKERFENRFDFRYDVEESLLDTPMPKMILQPIIENYFKHGINRTKTDGLITIHANVWKNEQVEVTIQNNGVMIPENKLEHLQTELNNFTNPGVTRPGDAEKDAGRLTIGLTNVLARLQLVCGENASLTITNLDPVGVMITLIFANISSKAGHEEE</sequence>
<dbReference type="InterPro" id="IPR036890">
    <property type="entry name" value="HATPase_C_sf"/>
</dbReference>
<dbReference type="SMART" id="SM00304">
    <property type="entry name" value="HAMP"/>
    <property type="match status" value="1"/>
</dbReference>
<name>A0A1G7R2J8_9BACL</name>
<dbReference type="OrthoDB" id="9776552at2"/>
<comment type="subcellular location">
    <subcellularLocation>
        <location evidence="1">Cell membrane</location>
        <topology evidence="1">Multi-pass membrane protein</topology>
    </subcellularLocation>
</comment>
<feature type="transmembrane region" description="Helical" evidence="7">
    <location>
        <begin position="12"/>
        <end position="32"/>
    </location>
</feature>
<dbReference type="CDD" id="cd06225">
    <property type="entry name" value="HAMP"/>
    <property type="match status" value="1"/>
</dbReference>
<evidence type="ECO:0000313" key="9">
    <source>
        <dbReference type="EMBL" id="SDG04957.1"/>
    </source>
</evidence>
<reference evidence="9 10" key="1">
    <citation type="submission" date="2016-10" db="EMBL/GenBank/DDBJ databases">
        <authorList>
            <person name="de Groot N.N."/>
        </authorList>
    </citation>
    <scope>NUCLEOTIDE SEQUENCE [LARGE SCALE GENOMIC DNA]</scope>
    <source>
        <strain evidence="9 10">DSM 28129</strain>
    </source>
</reference>
<keyword evidence="6 7" id="KW-0472">Membrane</keyword>
<dbReference type="PROSITE" id="PS50885">
    <property type="entry name" value="HAMP"/>
    <property type="match status" value="1"/>
</dbReference>
<protein>
    <submittedName>
        <fullName evidence="9">Two-component system, sensor histidine kinase YesM</fullName>
    </submittedName>
</protein>
<dbReference type="Pfam" id="PF00672">
    <property type="entry name" value="HAMP"/>
    <property type="match status" value="1"/>
</dbReference>
<keyword evidence="7" id="KW-0812">Transmembrane</keyword>
<dbReference type="InterPro" id="IPR003594">
    <property type="entry name" value="HATPase_dom"/>
</dbReference>
<keyword evidence="2" id="KW-1003">Cell membrane</keyword>
<dbReference type="Gene3D" id="6.10.340.10">
    <property type="match status" value="1"/>
</dbReference>
<dbReference type="Pfam" id="PF02518">
    <property type="entry name" value="HATPase_c"/>
    <property type="match status" value="1"/>
</dbReference>
<accession>A0A1G7R2J8</accession>
<dbReference type="SUPFAM" id="SSF158472">
    <property type="entry name" value="HAMP domain-like"/>
    <property type="match status" value="1"/>
</dbReference>
<gene>
    <name evidence="9" type="ORF">SAMN04488542_12465</name>
</gene>
<dbReference type="STRING" id="670482.SAMN04488542_12465"/>
<evidence type="ECO:0000313" key="10">
    <source>
        <dbReference type="Proteomes" id="UP000198972"/>
    </source>
</evidence>
<feature type="domain" description="HAMP" evidence="8">
    <location>
        <begin position="318"/>
        <end position="370"/>
    </location>
</feature>
<dbReference type="InterPro" id="IPR010559">
    <property type="entry name" value="Sig_transdc_His_kin_internal"/>
</dbReference>
<dbReference type="Gene3D" id="3.30.565.10">
    <property type="entry name" value="Histidine kinase-like ATPase, C-terminal domain"/>
    <property type="match status" value="1"/>
</dbReference>
<evidence type="ECO:0000256" key="7">
    <source>
        <dbReference type="SAM" id="Phobius"/>
    </source>
</evidence>
<keyword evidence="7" id="KW-1133">Transmembrane helix</keyword>
<keyword evidence="5 9" id="KW-0418">Kinase</keyword>
<evidence type="ECO:0000256" key="4">
    <source>
        <dbReference type="ARBA" id="ARBA00022679"/>
    </source>
</evidence>
<evidence type="ECO:0000256" key="1">
    <source>
        <dbReference type="ARBA" id="ARBA00004651"/>
    </source>
</evidence>
<dbReference type="RefSeq" id="WP_091233858.1">
    <property type="nucleotide sequence ID" value="NZ_FNBG01000024.1"/>
</dbReference>
<dbReference type="GO" id="GO:0005886">
    <property type="term" value="C:plasma membrane"/>
    <property type="evidence" value="ECO:0007669"/>
    <property type="project" value="UniProtKB-SubCell"/>
</dbReference>
<organism evidence="9 10">
    <name type="scientific">Fontibacillus panacisegetis</name>
    <dbReference type="NCBI Taxonomy" id="670482"/>
    <lineage>
        <taxon>Bacteria</taxon>
        <taxon>Bacillati</taxon>
        <taxon>Bacillota</taxon>
        <taxon>Bacilli</taxon>
        <taxon>Bacillales</taxon>
        <taxon>Paenibacillaceae</taxon>
        <taxon>Fontibacillus</taxon>
    </lineage>
</organism>
<dbReference type="Pfam" id="PF06580">
    <property type="entry name" value="His_kinase"/>
    <property type="match status" value="1"/>
</dbReference>
<keyword evidence="10" id="KW-1185">Reference proteome</keyword>
<dbReference type="PANTHER" id="PTHR34220:SF7">
    <property type="entry name" value="SENSOR HISTIDINE KINASE YPDA"/>
    <property type="match status" value="1"/>
</dbReference>
<evidence type="ECO:0000256" key="3">
    <source>
        <dbReference type="ARBA" id="ARBA00022553"/>
    </source>
</evidence>
<evidence type="ECO:0000256" key="2">
    <source>
        <dbReference type="ARBA" id="ARBA00022475"/>
    </source>
</evidence>
<dbReference type="InterPro" id="IPR050640">
    <property type="entry name" value="Bact_2-comp_sensor_kinase"/>
</dbReference>
<dbReference type="PANTHER" id="PTHR34220">
    <property type="entry name" value="SENSOR HISTIDINE KINASE YPDA"/>
    <property type="match status" value="1"/>
</dbReference>
<dbReference type="EMBL" id="FNBG01000024">
    <property type="protein sequence ID" value="SDG04957.1"/>
    <property type="molecule type" value="Genomic_DNA"/>
</dbReference>
<evidence type="ECO:0000259" key="8">
    <source>
        <dbReference type="PROSITE" id="PS50885"/>
    </source>
</evidence>
<keyword evidence="3" id="KW-0597">Phosphoprotein</keyword>
<dbReference type="AlphaFoldDB" id="A0A1G7R2J8"/>
<feature type="transmembrane region" description="Helical" evidence="7">
    <location>
        <begin position="299"/>
        <end position="321"/>
    </location>
</feature>
<evidence type="ECO:0000256" key="5">
    <source>
        <dbReference type="ARBA" id="ARBA00022777"/>
    </source>
</evidence>
<proteinExistence type="predicted"/>
<dbReference type="SUPFAM" id="SSF55874">
    <property type="entry name" value="ATPase domain of HSP90 chaperone/DNA topoisomerase II/histidine kinase"/>
    <property type="match status" value="1"/>
</dbReference>
<dbReference type="Proteomes" id="UP000198972">
    <property type="component" value="Unassembled WGS sequence"/>
</dbReference>
<dbReference type="GO" id="GO:0000155">
    <property type="term" value="F:phosphorelay sensor kinase activity"/>
    <property type="evidence" value="ECO:0007669"/>
    <property type="project" value="InterPro"/>
</dbReference>
<evidence type="ECO:0000256" key="6">
    <source>
        <dbReference type="ARBA" id="ARBA00023136"/>
    </source>
</evidence>
<keyword evidence="4" id="KW-0808">Transferase</keyword>
<dbReference type="InterPro" id="IPR003660">
    <property type="entry name" value="HAMP_dom"/>
</dbReference>
<dbReference type="Gene3D" id="3.30.450.20">
    <property type="entry name" value="PAS domain"/>
    <property type="match status" value="1"/>
</dbReference>